<keyword evidence="4" id="KW-1185">Reference proteome</keyword>
<protein>
    <submittedName>
        <fullName evidence="3">Uncharacterized protein</fullName>
    </submittedName>
</protein>
<evidence type="ECO:0000313" key="4">
    <source>
        <dbReference type="Proteomes" id="UP000191408"/>
    </source>
</evidence>
<reference evidence="4" key="1">
    <citation type="journal article" date="2017" name="Nat. Microbiol.">
        <title>Global analysis of biosynthetic gene clusters reveals vast potential of secondary metabolite production in Penicillium species.</title>
        <authorList>
            <person name="Nielsen J.C."/>
            <person name="Grijseels S."/>
            <person name="Prigent S."/>
            <person name="Ji B."/>
            <person name="Dainat J."/>
            <person name="Nielsen K.F."/>
            <person name="Frisvad J.C."/>
            <person name="Workman M."/>
            <person name="Nielsen J."/>
        </authorList>
    </citation>
    <scope>NUCLEOTIDE SEQUENCE [LARGE SCALE GENOMIC DNA]</scope>
    <source>
        <strain evidence="4">IBT 4502</strain>
    </source>
</reference>
<feature type="region of interest" description="Disordered" evidence="1">
    <location>
        <begin position="32"/>
        <end position="66"/>
    </location>
</feature>
<evidence type="ECO:0000313" key="3">
    <source>
        <dbReference type="EMBL" id="OQD62831.1"/>
    </source>
</evidence>
<dbReference type="EMBL" id="MDYM01000011">
    <property type="protein sequence ID" value="OQD62831.1"/>
    <property type="molecule type" value="Genomic_DNA"/>
</dbReference>
<evidence type="ECO:0000256" key="1">
    <source>
        <dbReference type="SAM" id="MobiDB-lite"/>
    </source>
</evidence>
<name>A0A1V6NDS2_PENPO</name>
<gene>
    <name evidence="3" type="ORF">PENPOL_c011G09276</name>
</gene>
<keyword evidence="2" id="KW-0732">Signal</keyword>
<sequence length="104" mass="10764">MRFFIVTLALVGSAVAFPPSYSILPVTPSSVTPVSSAPVSSTPISSTPVFTSKPSSSSGVPECTVDSDGDNGNHYGWCKNAKHWGTFKNGKSGDADNLGPSEEN</sequence>
<proteinExistence type="predicted"/>
<evidence type="ECO:0000256" key="2">
    <source>
        <dbReference type="SAM" id="SignalP"/>
    </source>
</evidence>
<feature type="chain" id="PRO_5012189984" evidence="2">
    <location>
        <begin position="17"/>
        <end position="104"/>
    </location>
</feature>
<comment type="caution">
    <text evidence="3">The sequence shown here is derived from an EMBL/GenBank/DDBJ whole genome shotgun (WGS) entry which is preliminary data.</text>
</comment>
<feature type="signal peptide" evidence="2">
    <location>
        <begin position="1"/>
        <end position="16"/>
    </location>
</feature>
<feature type="compositionally biased region" description="Low complexity" evidence="1">
    <location>
        <begin position="32"/>
        <end position="52"/>
    </location>
</feature>
<dbReference type="Proteomes" id="UP000191408">
    <property type="component" value="Unassembled WGS sequence"/>
</dbReference>
<dbReference type="AlphaFoldDB" id="A0A1V6NDS2"/>
<organism evidence="3 4">
    <name type="scientific">Penicillium polonicum</name>
    <dbReference type="NCBI Taxonomy" id="60169"/>
    <lineage>
        <taxon>Eukaryota</taxon>
        <taxon>Fungi</taxon>
        <taxon>Dikarya</taxon>
        <taxon>Ascomycota</taxon>
        <taxon>Pezizomycotina</taxon>
        <taxon>Eurotiomycetes</taxon>
        <taxon>Eurotiomycetidae</taxon>
        <taxon>Eurotiales</taxon>
        <taxon>Aspergillaceae</taxon>
        <taxon>Penicillium</taxon>
    </lineage>
</organism>
<dbReference type="OrthoDB" id="4509625at2759"/>
<feature type="region of interest" description="Disordered" evidence="1">
    <location>
        <begin position="83"/>
        <end position="104"/>
    </location>
</feature>
<accession>A0A1V6NDS2</accession>